<dbReference type="AlphaFoldDB" id="A0A1B2JJB1"/>
<dbReference type="PANTHER" id="PTHR12436:SF4">
    <property type="entry name" value="LEUKOCYTE RECEPTOR CLUSTER MEMBER 8"/>
    <property type="match status" value="1"/>
</dbReference>
<dbReference type="PANTHER" id="PTHR12436">
    <property type="entry name" value="80 KDA MCM3-ASSOCIATED PROTEIN"/>
    <property type="match status" value="1"/>
</dbReference>
<reference evidence="1 2" key="1">
    <citation type="submission" date="2016-02" db="EMBL/GenBank/DDBJ databases">
        <title>Comparative genomic and transcriptomic foundation for Pichia pastoris.</title>
        <authorList>
            <person name="Love K.R."/>
            <person name="Shah K.A."/>
            <person name="Whittaker C.A."/>
            <person name="Wu J."/>
            <person name="Bartlett M.C."/>
            <person name="Ma D."/>
            <person name="Leeson R.L."/>
            <person name="Priest M."/>
            <person name="Young S.K."/>
            <person name="Love J.C."/>
        </authorList>
    </citation>
    <scope>NUCLEOTIDE SEQUENCE [LARGE SCALE GENOMIC DNA]</scope>
    <source>
        <strain evidence="1 2">ATCC 28485</strain>
    </source>
</reference>
<accession>A0A1B2JJB1</accession>
<sequence length="462" mass="54476">MSEWPSALESFVSHCFQRSNVESFSPSKKKELQKQLTQIINLAILENKLDSNNWSKQKLPIFGEVRELELEQKMRAVPPNCVSTGRSDLMHQKAVQPPQPFVPTENQQKKKSRELRFKITKKSSSSRQTACDLNSKLVGTNTSIEKDYYRLTSHPDPSMVRPLPILKKSLQHLYAKYQSLERFKVLSKTQYSYFLNQLKSLRQDLTVQDIQNQFTVKVYEFNTQLAIQNEDFGELNQCLTQLAQLYSVSNMGRTYYYSDTHKYEEAHNCFLAKGLCEDRNHINMFKFTSYRILYFLLIDTPWELLKIKQDLFNRGQQYAIRHNKFLSKSFKLSELITTMDYIHIVDEFSSFVNMDSSVLNFMSVFDDEHMALNQDDWFFYKILYHKIFLREQLKALITISKSYRQISLYYLKNLLMDLAFFEENQLSRFIENGEVFNCMGARPLLLQIEKKQLSKVDIKGQV</sequence>
<dbReference type="OrthoDB" id="199574at2759"/>
<organism evidence="1 2">
    <name type="scientific">Komagataella pastoris</name>
    <name type="common">Yeast</name>
    <name type="synonym">Pichia pastoris</name>
    <dbReference type="NCBI Taxonomy" id="4922"/>
    <lineage>
        <taxon>Eukaryota</taxon>
        <taxon>Fungi</taxon>
        <taxon>Dikarya</taxon>
        <taxon>Ascomycota</taxon>
        <taxon>Saccharomycotina</taxon>
        <taxon>Pichiomycetes</taxon>
        <taxon>Pichiales</taxon>
        <taxon>Pichiaceae</taxon>
        <taxon>Komagataella</taxon>
    </lineage>
</organism>
<gene>
    <name evidence="1" type="ORF">ATY40_BA7504404</name>
</gene>
<name>A0A1B2JJB1_PICPA</name>
<evidence type="ECO:0000313" key="1">
    <source>
        <dbReference type="EMBL" id="ANZ78124.1"/>
    </source>
</evidence>
<evidence type="ECO:0000313" key="2">
    <source>
        <dbReference type="Proteomes" id="UP000094565"/>
    </source>
</evidence>
<dbReference type="InterPro" id="IPR045107">
    <property type="entry name" value="SAC3/GANP/THP3"/>
</dbReference>
<dbReference type="GO" id="GO:0005634">
    <property type="term" value="C:nucleus"/>
    <property type="evidence" value="ECO:0007669"/>
    <property type="project" value="TreeGrafter"/>
</dbReference>
<dbReference type="EMBL" id="CP014587">
    <property type="protein sequence ID" value="ANZ78124.1"/>
    <property type="molecule type" value="Genomic_DNA"/>
</dbReference>
<protein>
    <submittedName>
        <fullName evidence="1">BA75_04404T0</fullName>
    </submittedName>
</protein>
<dbReference type="Gene3D" id="1.25.40.990">
    <property type="match status" value="1"/>
</dbReference>
<dbReference type="Proteomes" id="UP000094565">
    <property type="component" value="Chromosome 4"/>
</dbReference>
<proteinExistence type="predicted"/>
<keyword evidence="2" id="KW-1185">Reference proteome</keyword>